<evidence type="ECO:0000313" key="3">
    <source>
        <dbReference type="EMBL" id="HGQ17694.1"/>
    </source>
</evidence>
<dbReference type="AlphaFoldDB" id="A0A7J3JPQ0"/>
<gene>
    <name evidence="3" type="ORF">ENU30_01745</name>
</gene>
<accession>A0A7J3JPQ0</accession>
<dbReference type="EMBL" id="DTBZ01000043">
    <property type="protein sequence ID" value="HGQ17694.1"/>
    <property type="molecule type" value="Genomic_DNA"/>
</dbReference>
<dbReference type="Pfam" id="PF07282">
    <property type="entry name" value="Cas12f1-like_TNB"/>
    <property type="match status" value="1"/>
</dbReference>
<sequence length="175" mass="20423">MIQKRYSKSWRFARGVEKAIKKHGNRMRNIEWDYTHRIGDRVVEIAVEHSSTIVLENLDKLRDRVNRSSNFNKKLSLWFYRRMRFTISYEALERRLEVRFANPMKTSSTCPRCGSRLEDSCGRVLGCSRCGSTGDRDVIACINLFYRYSRCGVPGITLNTSKGDAYPRPMQRNQG</sequence>
<organism evidence="3">
    <name type="scientific">Ignisphaera aggregans</name>
    <dbReference type="NCBI Taxonomy" id="334771"/>
    <lineage>
        <taxon>Archaea</taxon>
        <taxon>Thermoproteota</taxon>
        <taxon>Thermoprotei</taxon>
        <taxon>Desulfurococcales</taxon>
        <taxon>Desulfurococcaceae</taxon>
        <taxon>Ignisphaera</taxon>
    </lineage>
</organism>
<protein>
    <recommendedName>
        <fullName evidence="2">Cas12f1-like TNB domain-containing protein</fullName>
    </recommendedName>
</protein>
<keyword evidence="1" id="KW-0238">DNA-binding</keyword>
<reference evidence="3" key="1">
    <citation type="journal article" date="2020" name="mSystems">
        <title>Genome- and Community-Level Interaction Insights into Carbon Utilization and Element Cycling Functions of Hydrothermarchaeota in Hydrothermal Sediment.</title>
        <authorList>
            <person name="Zhou Z."/>
            <person name="Liu Y."/>
            <person name="Xu W."/>
            <person name="Pan J."/>
            <person name="Luo Z.H."/>
            <person name="Li M."/>
        </authorList>
    </citation>
    <scope>NUCLEOTIDE SEQUENCE [LARGE SCALE GENOMIC DNA]</scope>
    <source>
        <strain evidence="3">SpSt-657</strain>
    </source>
</reference>
<dbReference type="InterPro" id="IPR010095">
    <property type="entry name" value="Cas12f1-like_TNB"/>
</dbReference>
<feature type="domain" description="Cas12f1-like TNB" evidence="2">
    <location>
        <begin position="80"/>
        <end position="144"/>
    </location>
</feature>
<evidence type="ECO:0000259" key="2">
    <source>
        <dbReference type="Pfam" id="PF07282"/>
    </source>
</evidence>
<proteinExistence type="predicted"/>
<dbReference type="GO" id="GO:0003677">
    <property type="term" value="F:DNA binding"/>
    <property type="evidence" value="ECO:0007669"/>
    <property type="project" value="UniProtKB-KW"/>
</dbReference>
<comment type="caution">
    <text evidence="3">The sequence shown here is derived from an EMBL/GenBank/DDBJ whole genome shotgun (WGS) entry which is preliminary data.</text>
</comment>
<evidence type="ECO:0000256" key="1">
    <source>
        <dbReference type="ARBA" id="ARBA00023125"/>
    </source>
</evidence>
<name>A0A7J3JPQ0_9CREN</name>
<dbReference type="NCBIfam" id="TIGR01766">
    <property type="entry name" value="IS200/IS605 family accessory protein TnpB-like domain"/>
    <property type="match status" value="1"/>
</dbReference>